<comment type="caution">
    <text evidence="6">The sequence shown here is derived from an EMBL/GenBank/DDBJ whole genome shotgun (WGS) entry which is preliminary data.</text>
</comment>
<dbReference type="GO" id="GO:0016811">
    <property type="term" value="F:hydrolase activity, acting on carbon-nitrogen (but not peptide) bonds, in linear amides"/>
    <property type="evidence" value="ECO:0007669"/>
    <property type="project" value="InterPro"/>
</dbReference>
<dbReference type="RefSeq" id="WP_196988837.1">
    <property type="nucleotide sequence ID" value="NZ_JADWYR010000001.1"/>
</dbReference>
<dbReference type="InterPro" id="IPR012338">
    <property type="entry name" value="Beta-lactam/transpept-like"/>
</dbReference>
<gene>
    <name evidence="6" type="ORF">I5907_00725</name>
</gene>
<dbReference type="GO" id="GO:0016020">
    <property type="term" value="C:membrane"/>
    <property type="evidence" value="ECO:0007669"/>
    <property type="project" value="UniProtKB-SubCell"/>
</dbReference>
<dbReference type="Gene3D" id="2.30.40.10">
    <property type="entry name" value="Urease, subunit C, domain 1"/>
    <property type="match status" value="1"/>
</dbReference>
<dbReference type="PANTHER" id="PTHR46825:SF11">
    <property type="entry name" value="PENICILLIN-BINDING PROTEIN 4"/>
    <property type="match status" value="1"/>
</dbReference>
<sequence length="834" mass="91768">MKAASLFMCLFFFMAGHAQISETATQLDDVLTLLYKTDRFNGTVLYAEKGKVVYKKAFGITDCRTAEMLTTKSSFNLASVTKQFICVGILVLQEKGLLNIDDNIKKYIPELPYDSISIRNLMTHTSGLPEYFDLFQRYRGTLDTLTNDMLIKLFAQHKPAPAFRAGTGWSYCNTNYVLLASIIERVSGEAIKDFISVNITTPLGMHDTYVYTNLMRTIPANHVAGFTQVNGIKKLHDLTNLDGVVGDGNLYSSVEDLYKWEQSFYTGRLLKKHTIQQLFEPVTLTADSTYPYGFGWFIDSAGLYQHTGGWAGFRNIICRDVNNNRTLIILSSGDNASAIQAGKQVFIQRPYMVQPITLVTNVRLIDGTGTPARNAAVRIEGDRIVAVGSLKPFANETVIDGKGKILAPGFIDTHSHLEGSLKESPDAVAALNQGITTIVGGQDGEGDMIEEIKKTLHERPAAINVATYTGHTTIREKVLGPTQLSRTATAAEIVQMQQLLQEELSKGSLGLSSGLEYEGAFYSNRNEVIELAKTTAAAKGRYISHIRSEDITMADAIDEIITIGREANLPVQISHIKIALKDDWGTAGNLLAQLQLARANGIDITADCYPYNFWNSTLRVLFPKKDFTSMAGAKYATDHLFDADGSVLVRFAPDSTYKNKTIAAIAAIRNETPAQTLLYLVDAAEKYEQQHPGENAETVMGKAMSDDDITPFLSWQHSNICSDGAIGGHPRAFGAFTKLLGYYVREKKIMPLETAINKMTALAAEHVGIKERGIIAPGFYADLVLFDADSVKDRAGIKNPAALSDGIINVWVNGVLVYDHQQSTKKYPGVFVER</sequence>
<proteinExistence type="predicted"/>
<feature type="signal peptide" evidence="3">
    <location>
        <begin position="1"/>
        <end position="18"/>
    </location>
</feature>
<dbReference type="SUPFAM" id="SSF51338">
    <property type="entry name" value="Composite domain of metallo-dependent hydrolases"/>
    <property type="match status" value="1"/>
</dbReference>
<dbReference type="Proteomes" id="UP000628448">
    <property type="component" value="Unassembled WGS sequence"/>
</dbReference>
<dbReference type="Gene3D" id="3.30.1490.130">
    <property type="entry name" value="D-aminoacylase. Domain 3"/>
    <property type="match status" value="1"/>
</dbReference>
<evidence type="ECO:0000256" key="3">
    <source>
        <dbReference type="SAM" id="SignalP"/>
    </source>
</evidence>
<dbReference type="InterPro" id="IPR001466">
    <property type="entry name" value="Beta-lactam-related"/>
</dbReference>
<dbReference type="Gene3D" id="3.20.20.140">
    <property type="entry name" value="Metal-dependent hydrolases"/>
    <property type="match status" value="1"/>
</dbReference>
<evidence type="ECO:0000313" key="6">
    <source>
        <dbReference type="EMBL" id="MBG9374743.1"/>
    </source>
</evidence>
<keyword evidence="6" id="KW-0378">Hydrolase</keyword>
<evidence type="ECO:0000259" key="4">
    <source>
        <dbReference type="Pfam" id="PF00144"/>
    </source>
</evidence>
<dbReference type="Pfam" id="PF00144">
    <property type="entry name" value="Beta-lactamase"/>
    <property type="match status" value="1"/>
</dbReference>
<evidence type="ECO:0000256" key="1">
    <source>
        <dbReference type="ARBA" id="ARBA00004370"/>
    </source>
</evidence>
<feature type="domain" description="Amidohydrolase 3" evidence="5">
    <location>
        <begin position="398"/>
        <end position="713"/>
    </location>
</feature>
<dbReference type="InterPro" id="IPR023100">
    <property type="entry name" value="D-aminoacylase_insert_dom_sf"/>
</dbReference>
<name>A0A931GV49_9BACT</name>
<dbReference type="InterPro" id="IPR013108">
    <property type="entry name" value="Amidohydro_3"/>
</dbReference>
<comment type="subcellular location">
    <subcellularLocation>
        <location evidence="1">Membrane</location>
    </subcellularLocation>
</comment>
<keyword evidence="7" id="KW-1185">Reference proteome</keyword>
<accession>A0A931GV49</accession>
<organism evidence="6 7">
    <name type="scientific">Panacibacter microcysteis</name>
    <dbReference type="NCBI Taxonomy" id="2793269"/>
    <lineage>
        <taxon>Bacteria</taxon>
        <taxon>Pseudomonadati</taxon>
        <taxon>Bacteroidota</taxon>
        <taxon>Chitinophagia</taxon>
        <taxon>Chitinophagales</taxon>
        <taxon>Chitinophagaceae</taxon>
        <taxon>Panacibacter</taxon>
    </lineage>
</organism>
<evidence type="ECO:0000256" key="2">
    <source>
        <dbReference type="ARBA" id="ARBA00023136"/>
    </source>
</evidence>
<feature type="domain" description="Amidohydrolase 3" evidence="5">
    <location>
        <begin position="722"/>
        <end position="818"/>
    </location>
</feature>
<dbReference type="InterPro" id="IPR032466">
    <property type="entry name" value="Metal_Hydrolase"/>
</dbReference>
<feature type="domain" description="Beta-lactamase-related" evidence="4">
    <location>
        <begin position="43"/>
        <end position="335"/>
    </location>
</feature>
<dbReference type="SUPFAM" id="SSF56601">
    <property type="entry name" value="beta-lactamase/transpeptidase-like"/>
    <property type="match status" value="1"/>
</dbReference>
<protein>
    <submittedName>
        <fullName evidence="6">Serine hydrolase</fullName>
    </submittedName>
</protein>
<feature type="chain" id="PRO_5036760250" evidence="3">
    <location>
        <begin position="19"/>
        <end position="834"/>
    </location>
</feature>
<dbReference type="InterPro" id="IPR011059">
    <property type="entry name" value="Metal-dep_hydrolase_composite"/>
</dbReference>
<reference evidence="6" key="1">
    <citation type="submission" date="2020-11" db="EMBL/GenBank/DDBJ databases">
        <title>Bacterial whole genome sequence for Panacibacter sp. DH6.</title>
        <authorList>
            <person name="Le V."/>
            <person name="Ko S."/>
            <person name="Ahn C.-Y."/>
            <person name="Oh H.-M."/>
        </authorList>
    </citation>
    <scope>NUCLEOTIDE SEQUENCE</scope>
    <source>
        <strain evidence="6">DH6</strain>
    </source>
</reference>
<dbReference type="InterPro" id="IPR050491">
    <property type="entry name" value="AmpC-like"/>
</dbReference>
<dbReference type="EMBL" id="JADWYR010000001">
    <property type="protein sequence ID" value="MBG9374743.1"/>
    <property type="molecule type" value="Genomic_DNA"/>
</dbReference>
<dbReference type="CDD" id="cd01297">
    <property type="entry name" value="D-aminoacylase"/>
    <property type="match status" value="1"/>
</dbReference>
<evidence type="ECO:0000259" key="5">
    <source>
        <dbReference type="Pfam" id="PF07969"/>
    </source>
</evidence>
<evidence type="ECO:0000313" key="7">
    <source>
        <dbReference type="Proteomes" id="UP000628448"/>
    </source>
</evidence>
<dbReference type="SUPFAM" id="SSF51556">
    <property type="entry name" value="Metallo-dependent hydrolases"/>
    <property type="match status" value="1"/>
</dbReference>
<dbReference type="PANTHER" id="PTHR46825">
    <property type="entry name" value="D-ALANYL-D-ALANINE-CARBOXYPEPTIDASE/ENDOPEPTIDASE AMPH"/>
    <property type="match status" value="1"/>
</dbReference>
<dbReference type="Pfam" id="PF07969">
    <property type="entry name" value="Amidohydro_3"/>
    <property type="match status" value="2"/>
</dbReference>
<keyword evidence="2" id="KW-0472">Membrane</keyword>
<keyword evidence="3" id="KW-0732">Signal</keyword>
<dbReference type="AlphaFoldDB" id="A0A931GV49"/>
<dbReference type="Gene3D" id="3.40.710.10">
    <property type="entry name" value="DD-peptidase/beta-lactamase superfamily"/>
    <property type="match status" value="1"/>
</dbReference>